<dbReference type="AlphaFoldDB" id="A0A165DIW1"/>
<evidence type="ECO:0000313" key="3">
    <source>
        <dbReference type="Proteomes" id="UP000077266"/>
    </source>
</evidence>
<proteinExistence type="predicted"/>
<sequence length="199" mass="21706">MQTIADTVQLVFPAPSILSTSFHTVEPPGLGHGGSSTPMHIDIPTLSNGHAGPSSLVRAEYELGRVADSSPARATGTFAPFSICRHPARPHRLVRVRQRVRALAPVRETESEAQTTLATPGSDPAALRVPPLGRCGRQQRRGSDTVLDVQTTRTSVVLAGRRAARCHCDLQMAMRRLQGVRGLQKERREGHHLRTLRPR</sequence>
<evidence type="ECO:0000313" key="2">
    <source>
        <dbReference type="EMBL" id="KZV84650.1"/>
    </source>
</evidence>
<reference evidence="2 3" key="1">
    <citation type="journal article" date="2016" name="Mol. Biol. Evol.">
        <title>Comparative Genomics of Early-Diverging Mushroom-Forming Fungi Provides Insights into the Origins of Lignocellulose Decay Capabilities.</title>
        <authorList>
            <person name="Nagy L.G."/>
            <person name="Riley R."/>
            <person name="Tritt A."/>
            <person name="Adam C."/>
            <person name="Daum C."/>
            <person name="Floudas D."/>
            <person name="Sun H."/>
            <person name="Yadav J.S."/>
            <person name="Pangilinan J."/>
            <person name="Larsson K.H."/>
            <person name="Matsuura K."/>
            <person name="Barry K."/>
            <person name="Labutti K."/>
            <person name="Kuo R."/>
            <person name="Ohm R.A."/>
            <person name="Bhattacharya S.S."/>
            <person name="Shirouzu T."/>
            <person name="Yoshinaga Y."/>
            <person name="Martin F.M."/>
            <person name="Grigoriev I.V."/>
            <person name="Hibbett D.S."/>
        </authorList>
    </citation>
    <scope>NUCLEOTIDE SEQUENCE [LARGE SCALE GENOMIC DNA]</scope>
    <source>
        <strain evidence="2 3">HHB12029</strain>
    </source>
</reference>
<keyword evidence="3" id="KW-1185">Reference proteome</keyword>
<feature type="region of interest" description="Disordered" evidence="1">
    <location>
        <begin position="106"/>
        <end position="146"/>
    </location>
</feature>
<dbReference type="EMBL" id="KV426216">
    <property type="protein sequence ID" value="KZV84650.1"/>
    <property type="molecule type" value="Genomic_DNA"/>
</dbReference>
<gene>
    <name evidence="2" type="ORF">EXIGLDRAFT_281826</name>
</gene>
<organism evidence="2 3">
    <name type="scientific">Exidia glandulosa HHB12029</name>
    <dbReference type="NCBI Taxonomy" id="1314781"/>
    <lineage>
        <taxon>Eukaryota</taxon>
        <taxon>Fungi</taxon>
        <taxon>Dikarya</taxon>
        <taxon>Basidiomycota</taxon>
        <taxon>Agaricomycotina</taxon>
        <taxon>Agaricomycetes</taxon>
        <taxon>Auriculariales</taxon>
        <taxon>Exidiaceae</taxon>
        <taxon>Exidia</taxon>
    </lineage>
</organism>
<protein>
    <submittedName>
        <fullName evidence="2">Uncharacterized protein</fullName>
    </submittedName>
</protein>
<accession>A0A165DIW1</accession>
<dbReference type="InParanoid" id="A0A165DIW1"/>
<name>A0A165DIW1_EXIGL</name>
<dbReference type="Proteomes" id="UP000077266">
    <property type="component" value="Unassembled WGS sequence"/>
</dbReference>
<evidence type="ECO:0000256" key="1">
    <source>
        <dbReference type="SAM" id="MobiDB-lite"/>
    </source>
</evidence>